<accession>A0A7X0HI16</accession>
<dbReference type="EMBL" id="JACHEM010000006">
    <property type="protein sequence ID" value="MBB6436553.1"/>
    <property type="molecule type" value="Genomic_DNA"/>
</dbReference>
<comment type="caution">
    <text evidence="2">The sequence shown here is derived from an EMBL/GenBank/DDBJ whole genome shotgun (WGS) entry which is preliminary data.</text>
</comment>
<evidence type="ECO:0000313" key="2">
    <source>
        <dbReference type="EMBL" id="MBB6436553.1"/>
    </source>
</evidence>
<protein>
    <recommendedName>
        <fullName evidence="4">AG1 protein</fullName>
    </recommendedName>
</protein>
<proteinExistence type="predicted"/>
<dbReference type="AlphaFoldDB" id="A0A7X0HI16"/>
<sequence>MAWNEWESLKSAKAAASPGGGGSGGGGGARGDLVAHQDDLGAVGHEAFVLHRALSRQADISGAGLDRSGACSTSQAAVSLKSHHFAMGPALGTTVTVWTAQLKHLLQACAHISNHLDHTKASHAQDDAKVRTKIRGIVAPDTPVSRLTEYFK</sequence>
<dbReference type="RefSeq" id="WP_185031033.1">
    <property type="nucleotide sequence ID" value="NZ_BNBN01000008.1"/>
</dbReference>
<organism evidence="2 3">
    <name type="scientific">Streptomyces candidus</name>
    <dbReference type="NCBI Taxonomy" id="67283"/>
    <lineage>
        <taxon>Bacteria</taxon>
        <taxon>Bacillati</taxon>
        <taxon>Actinomycetota</taxon>
        <taxon>Actinomycetes</taxon>
        <taxon>Kitasatosporales</taxon>
        <taxon>Streptomycetaceae</taxon>
        <taxon>Streptomyces</taxon>
    </lineage>
</organism>
<name>A0A7X0HI16_9ACTN</name>
<feature type="compositionally biased region" description="Gly residues" evidence="1">
    <location>
        <begin position="18"/>
        <end position="30"/>
    </location>
</feature>
<reference evidence="2 3" key="1">
    <citation type="submission" date="2020-08" db="EMBL/GenBank/DDBJ databases">
        <title>Genomic Encyclopedia of Type Strains, Phase IV (KMG-IV): sequencing the most valuable type-strain genomes for metagenomic binning, comparative biology and taxonomic classification.</title>
        <authorList>
            <person name="Goeker M."/>
        </authorList>
    </citation>
    <scope>NUCLEOTIDE SEQUENCE [LARGE SCALE GENOMIC DNA]</scope>
    <source>
        <strain evidence="2 3">DSM 40141</strain>
    </source>
</reference>
<evidence type="ECO:0000313" key="3">
    <source>
        <dbReference type="Proteomes" id="UP000540423"/>
    </source>
</evidence>
<evidence type="ECO:0000256" key="1">
    <source>
        <dbReference type="SAM" id="MobiDB-lite"/>
    </source>
</evidence>
<feature type="region of interest" description="Disordered" evidence="1">
    <location>
        <begin position="12"/>
        <end position="33"/>
    </location>
</feature>
<dbReference type="Proteomes" id="UP000540423">
    <property type="component" value="Unassembled WGS sequence"/>
</dbReference>
<keyword evidence="3" id="KW-1185">Reference proteome</keyword>
<evidence type="ECO:0008006" key="4">
    <source>
        <dbReference type="Google" id="ProtNLM"/>
    </source>
</evidence>
<gene>
    <name evidence="2" type="ORF">HNQ79_003017</name>
</gene>